<dbReference type="AlphaFoldDB" id="A0AAD9RFJ2"/>
<keyword evidence="2" id="KW-1185">Reference proteome</keyword>
<dbReference type="EMBL" id="JAIFRP010000151">
    <property type="protein sequence ID" value="KAK2578847.1"/>
    <property type="molecule type" value="Genomic_DNA"/>
</dbReference>
<evidence type="ECO:0008006" key="3">
    <source>
        <dbReference type="Google" id="ProtNLM"/>
    </source>
</evidence>
<reference evidence="1" key="2">
    <citation type="journal article" date="2023" name="Commun. Biol.">
        <title>Intrasexual cuticular hydrocarbon dimorphism in a wasp sheds light on hydrocarbon biosynthesis genes in Hymenoptera.</title>
        <authorList>
            <person name="Moris V.C."/>
            <person name="Podsiadlowski L."/>
            <person name="Martin S."/>
            <person name="Oeyen J.P."/>
            <person name="Donath A."/>
            <person name="Petersen M."/>
            <person name="Wilbrandt J."/>
            <person name="Misof B."/>
            <person name="Liedtke D."/>
            <person name="Thamm M."/>
            <person name="Scheiner R."/>
            <person name="Schmitt T."/>
            <person name="Niehuis O."/>
        </authorList>
    </citation>
    <scope>NUCLEOTIDE SEQUENCE</scope>
    <source>
        <strain evidence="1">GBR_01_08_01A</strain>
    </source>
</reference>
<sequence length="143" mass="16599">MPKKNKYSHNRTAADNTWLERCHVSVETSMLITYCFSVHMSFEQTIREPSIISGEMLSKETVSDRFSFCSEVCMVAVDNSFEEDGQLGGDGEIVEIDECKIGRRKYHQERLVKSTWILGMIRRGHSVNYWLEICPENKREINV</sequence>
<evidence type="ECO:0000313" key="1">
    <source>
        <dbReference type="EMBL" id="KAK2578847.1"/>
    </source>
</evidence>
<reference evidence="1" key="1">
    <citation type="submission" date="2021-08" db="EMBL/GenBank/DDBJ databases">
        <authorList>
            <person name="Misof B."/>
            <person name="Oliver O."/>
            <person name="Podsiadlowski L."/>
            <person name="Donath A."/>
            <person name="Peters R."/>
            <person name="Mayer C."/>
            <person name="Rust J."/>
            <person name="Gunkel S."/>
            <person name="Lesny P."/>
            <person name="Martin S."/>
            <person name="Oeyen J.P."/>
            <person name="Petersen M."/>
            <person name="Panagiotis P."/>
            <person name="Wilbrandt J."/>
            <person name="Tanja T."/>
        </authorList>
    </citation>
    <scope>NUCLEOTIDE SEQUENCE</scope>
    <source>
        <strain evidence="1">GBR_01_08_01A</strain>
        <tissue evidence="1">Thorax + abdomen</tissue>
    </source>
</reference>
<accession>A0AAD9RFJ2</accession>
<gene>
    <name evidence="1" type="ORF">KPH14_012202</name>
</gene>
<organism evidence="1 2">
    <name type="scientific">Odynerus spinipes</name>
    <dbReference type="NCBI Taxonomy" id="1348599"/>
    <lineage>
        <taxon>Eukaryota</taxon>
        <taxon>Metazoa</taxon>
        <taxon>Ecdysozoa</taxon>
        <taxon>Arthropoda</taxon>
        <taxon>Hexapoda</taxon>
        <taxon>Insecta</taxon>
        <taxon>Pterygota</taxon>
        <taxon>Neoptera</taxon>
        <taxon>Endopterygota</taxon>
        <taxon>Hymenoptera</taxon>
        <taxon>Apocrita</taxon>
        <taxon>Aculeata</taxon>
        <taxon>Vespoidea</taxon>
        <taxon>Vespidae</taxon>
        <taxon>Eumeninae</taxon>
        <taxon>Odynerus</taxon>
    </lineage>
</organism>
<comment type="caution">
    <text evidence="1">The sequence shown here is derived from an EMBL/GenBank/DDBJ whole genome shotgun (WGS) entry which is preliminary data.</text>
</comment>
<name>A0AAD9RFJ2_9HYME</name>
<dbReference type="Proteomes" id="UP001258017">
    <property type="component" value="Unassembled WGS sequence"/>
</dbReference>
<evidence type="ECO:0000313" key="2">
    <source>
        <dbReference type="Proteomes" id="UP001258017"/>
    </source>
</evidence>
<proteinExistence type="predicted"/>
<protein>
    <recommendedName>
        <fullName evidence="3">Transposase</fullName>
    </recommendedName>
</protein>